<gene>
    <name evidence="2" type="ORF">PSFLO_02341</name>
</gene>
<evidence type="ECO:0000313" key="3">
    <source>
        <dbReference type="Proteomes" id="UP000323386"/>
    </source>
</evidence>
<dbReference type="AlphaFoldDB" id="A0A5C3EYC4"/>
<protein>
    <submittedName>
        <fullName evidence="2">Uncharacterized protein</fullName>
    </submittedName>
</protein>
<keyword evidence="3" id="KW-1185">Reference proteome</keyword>
<name>A0A5C3EYC4_9BASI</name>
<sequence length="180" mass="20149">MTPGGAECDRRRRLGRSLYQTSFDVEIILVSSHADPDCLHLAIVDGCEKGNVAPTSLLRRDPHFLLQKCTVPFARLKSLFRPRLTAGTAGVRRPQVARVVIPEAFAYRERHDCSQALLCPRDLVLLDLLSIHVEAVPVLCKRAALRRDIERRDWAFQRTGRSNPLLGSPTTPGMPLTNFV</sequence>
<feature type="region of interest" description="Disordered" evidence="1">
    <location>
        <begin position="161"/>
        <end position="180"/>
    </location>
</feature>
<dbReference type="Proteomes" id="UP000323386">
    <property type="component" value="Unassembled WGS sequence"/>
</dbReference>
<proteinExistence type="predicted"/>
<organism evidence="2 3">
    <name type="scientific">Pseudozyma flocculosa</name>
    <dbReference type="NCBI Taxonomy" id="84751"/>
    <lineage>
        <taxon>Eukaryota</taxon>
        <taxon>Fungi</taxon>
        <taxon>Dikarya</taxon>
        <taxon>Basidiomycota</taxon>
        <taxon>Ustilaginomycotina</taxon>
        <taxon>Ustilaginomycetes</taxon>
        <taxon>Ustilaginales</taxon>
        <taxon>Ustilaginaceae</taxon>
        <taxon>Pseudozyma</taxon>
    </lineage>
</organism>
<accession>A0A5C3EYC4</accession>
<dbReference type="EMBL" id="OOIP01000005">
    <property type="protein sequence ID" value="SPO36870.1"/>
    <property type="molecule type" value="Genomic_DNA"/>
</dbReference>
<evidence type="ECO:0000313" key="2">
    <source>
        <dbReference type="EMBL" id="SPO36870.1"/>
    </source>
</evidence>
<reference evidence="2 3" key="1">
    <citation type="submission" date="2018-03" db="EMBL/GenBank/DDBJ databases">
        <authorList>
            <person name="Guldener U."/>
        </authorList>
    </citation>
    <scope>NUCLEOTIDE SEQUENCE [LARGE SCALE GENOMIC DNA]</scope>
    <source>
        <strain evidence="2 3">DAOM196992</strain>
    </source>
</reference>
<evidence type="ECO:0000256" key="1">
    <source>
        <dbReference type="SAM" id="MobiDB-lite"/>
    </source>
</evidence>